<dbReference type="PANTHER" id="PTHR11669">
    <property type="entry name" value="REPLICATION FACTOR C / DNA POLYMERASE III GAMMA-TAU SUBUNIT"/>
    <property type="match status" value="1"/>
</dbReference>
<proteinExistence type="predicted"/>
<dbReference type="InterPro" id="IPR050238">
    <property type="entry name" value="DNA_Rep/Repair_Clamp_Loader"/>
</dbReference>
<gene>
    <name evidence="1" type="ORF">IAD17_05845</name>
</gene>
<dbReference type="EMBL" id="DVMQ01000017">
    <property type="protein sequence ID" value="HIU24426.1"/>
    <property type="molecule type" value="Genomic_DNA"/>
</dbReference>
<comment type="caution">
    <text evidence="1">The sequence shown here is derived from an EMBL/GenBank/DDBJ whole genome shotgun (WGS) entry which is preliminary data.</text>
</comment>
<dbReference type="Pfam" id="PF13177">
    <property type="entry name" value="DNA_pol3_delta2"/>
    <property type="match status" value="1"/>
</dbReference>
<dbReference type="Proteomes" id="UP000824078">
    <property type="component" value="Unassembled WGS sequence"/>
</dbReference>
<name>A0A9D1L585_9ACTN</name>
<dbReference type="InterPro" id="IPR027417">
    <property type="entry name" value="P-loop_NTPase"/>
</dbReference>
<dbReference type="GO" id="GO:0006261">
    <property type="term" value="P:DNA-templated DNA replication"/>
    <property type="evidence" value="ECO:0007669"/>
    <property type="project" value="TreeGrafter"/>
</dbReference>
<sequence length="358" mass="38247">MREFLLAAVRENHLSHAYLFTGAPGSGQLETARALAQCIVCPQGGDGTCDECIRVAHGTHPDVHLIAPEGISSYLVEQVRNLIDDVQLAPVRSTAKVYILERAELLRGAPANALLKTIEEPPQGVVFILIARSVGAVLPTIASRCQLVPFRVVPPASAAANLEQTTGASGMEARIALAVAGTPEHAAEFLASPGRREARRLMLRTISELPRDDGWDVLSSAQELIAAVRVPVSETREALSAMAEQDSDFLSPKAMKRMEDAQKRELSARERSGMMELLAAAESLLRDALVYAENAGTEDGPVNADVAELVARLSVKPGPVGLIHALDVIRRAADDVAHNVSPQLALEAMLFSLKEALG</sequence>
<dbReference type="AlphaFoldDB" id="A0A9D1L585"/>
<dbReference type="Gene3D" id="3.40.50.300">
    <property type="entry name" value="P-loop containing nucleotide triphosphate hydrolases"/>
    <property type="match status" value="1"/>
</dbReference>
<dbReference type="PANTHER" id="PTHR11669:SF8">
    <property type="entry name" value="DNA POLYMERASE III SUBUNIT DELTA"/>
    <property type="match status" value="1"/>
</dbReference>
<evidence type="ECO:0000313" key="2">
    <source>
        <dbReference type="Proteomes" id="UP000824078"/>
    </source>
</evidence>
<protein>
    <submittedName>
        <fullName evidence="1">DNA polymerase III subunit</fullName>
    </submittedName>
</protein>
<evidence type="ECO:0000313" key="1">
    <source>
        <dbReference type="EMBL" id="HIU24426.1"/>
    </source>
</evidence>
<reference evidence="1" key="2">
    <citation type="journal article" date="2021" name="PeerJ">
        <title>Extensive microbial diversity within the chicken gut microbiome revealed by metagenomics and culture.</title>
        <authorList>
            <person name="Gilroy R."/>
            <person name="Ravi A."/>
            <person name="Getino M."/>
            <person name="Pursley I."/>
            <person name="Horton D.L."/>
            <person name="Alikhan N.F."/>
            <person name="Baker D."/>
            <person name="Gharbi K."/>
            <person name="Hall N."/>
            <person name="Watson M."/>
            <person name="Adriaenssens E.M."/>
            <person name="Foster-Nyarko E."/>
            <person name="Jarju S."/>
            <person name="Secka A."/>
            <person name="Antonio M."/>
            <person name="Oren A."/>
            <person name="Chaudhuri R.R."/>
            <person name="La Ragione R."/>
            <person name="Hildebrand F."/>
            <person name="Pallen M.J."/>
        </authorList>
    </citation>
    <scope>NUCLEOTIDE SEQUENCE</scope>
    <source>
        <strain evidence="1">ChiHjej12B11-29160</strain>
    </source>
</reference>
<dbReference type="SUPFAM" id="SSF52540">
    <property type="entry name" value="P-loop containing nucleoside triphosphate hydrolases"/>
    <property type="match status" value="1"/>
</dbReference>
<organism evidence="1 2">
    <name type="scientific">Candidatus Coprovicinus avistercoris</name>
    <dbReference type="NCBI Taxonomy" id="2840754"/>
    <lineage>
        <taxon>Bacteria</taxon>
        <taxon>Bacillati</taxon>
        <taxon>Actinomycetota</taxon>
        <taxon>Coriobacteriia</taxon>
        <taxon>Coriobacteriales</taxon>
        <taxon>Coriobacteriaceae</taxon>
        <taxon>Coriobacteriaceae incertae sedis</taxon>
        <taxon>Candidatus Coprovicinus</taxon>
    </lineage>
</organism>
<reference evidence="1" key="1">
    <citation type="submission" date="2020-10" db="EMBL/GenBank/DDBJ databases">
        <authorList>
            <person name="Gilroy R."/>
        </authorList>
    </citation>
    <scope>NUCLEOTIDE SEQUENCE</scope>
    <source>
        <strain evidence="1">ChiHjej12B11-29160</strain>
    </source>
</reference>
<accession>A0A9D1L585</accession>